<reference evidence="1 2" key="1">
    <citation type="submission" date="2021-01" db="EMBL/GenBank/DDBJ databases">
        <title>Biogeographic distribution of Paracoccus.</title>
        <authorList>
            <person name="Hollensteiner J."/>
            <person name="Leineberger J."/>
            <person name="Brinkhoff T."/>
            <person name="Daniel R."/>
        </authorList>
    </citation>
    <scope>NUCLEOTIDE SEQUENCE [LARGE SCALE GENOMIC DNA]</scope>
    <source>
        <strain evidence="1 2">LMG25392</strain>
    </source>
</reference>
<sequence>MITRSYRDDRADSAAVYSDCETYRYALTREWGGGGRLLFVMLNPSTADERRNDPTVERCERRARALGFGAMRVANIFAFRATDPRVLRRAEDPVGPDNDRVLAQSADWADMVLCAWGVHGAHLGRGARVEADLRRRAARLWCLGLTRAGAPRHPLYVGYAIRPSEWR</sequence>
<dbReference type="InterPro" id="IPR012441">
    <property type="entry name" value="DUF1643"/>
</dbReference>
<gene>
    <name evidence="1" type="ORF">JHW45_14460</name>
</gene>
<protein>
    <submittedName>
        <fullName evidence="1">DUF1643 domain-containing protein</fullName>
    </submittedName>
</protein>
<evidence type="ECO:0000313" key="1">
    <source>
        <dbReference type="EMBL" id="WCR10257.1"/>
    </source>
</evidence>
<evidence type="ECO:0000313" key="2">
    <source>
        <dbReference type="Proteomes" id="UP001218412"/>
    </source>
</evidence>
<dbReference type="Proteomes" id="UP001218412">
    <property type="component" value="Chromosome"/>
</dbReference>
<dbReference type="EMBL" id="CP067134">
    <property type="protein sequence ID" value="WCR10257.1"/>
    <property type="molecule type" value="Genomic_DNA"/>
</dbReference>
<keyword evidence="2" id="KW-1185">Reference proteome</keyword>
<proteinExistence type="predicted"/>
<accession>A0ABY7SV47</accession>
<dbReference type="Pfam" id="PF07799">
    <property type="entry name" value="DUF1643"/>
    <property type="match status" value="1"/>
</dbReference>
<name>A0ABY7SV47_9RHOB</name>
<dbReference type="RefSeq" id="WP_272858314.1">
    <property type="nucleotide sequence ID" value="NZ_CP067134.1"/>
</dbReference>
<organism evidence="1 2">
    <name type="scientific">Paracoccus stylophorae</name>
    <dbReference type="NCBI Taxonomy" id="659350"/>
    <lineage>
        <taxon>Bacteria</taxon>
        <taxon>Pseudomonadati</taxon>
        <taxon>Pseudomonadota</taxon>
        <taxon>Alphaproteobacteria</taxon>
        <taxon>Rhodobacterales</taxon>
        <taxon>Paracoccaceae</taxon>
        <taxon>Paracoccus</taxon>
    </lineage>
</organism>